<dbReference type="AlphaFoldDB" id="A0A948TCG5"/>
<dbReference type="Proteomes" id="UP000783796">
    <property type="component" value="Unassembled WGS sequence"/>
</dbReference>
<reference evidence="1" key="1">
    <citation type="journal article" date="2021" name="PeerJ">
        <title>Extensive microbial diversity within the chicken gut microbiome revealed by metagenomics and culture.</title>
        <authorList>
            <person name="Gilroy R."/>
            <person name="Ravi A."/>
            <person name="Getino M."/>
            <person name="Pursley I."/>
            <person name="Horton D.L."/>
            <person name="Alikhan N.F."/>
            <person name="Baker D."/>
            <person name="Gharbi K."/>
            <person name="Hall N."/>
            <person name="Watson M."/>
            <person name="Adriaenssens E.M."/>
            <person name="Foster-Nyarko E."/>
            <person name="Jarju S."/>
            <person name="Secka A."/>
            <person name="Antonio M."/>
            <person name="Oren A."/>
            <person name="Chaudhuri R.R."/>
            <person name="La Ragione R."/>
            <person name="Hildebrand F."/>
            <person name="Pallen M.J."/>
        </authorList>
    </citation>
    <scope>NUCLEOTIDE SEQUENCE</scope>
    <source>
        <strain evidence="1">G4-2901</strain>
    </source>
</reference>
<comment type="caution">
    <text evidence="1">The sequence shown here is derived from an EMBL/GenBank/DDBJ whole genome shotgun (WGS) entry which is preliminary data.</text>
</comment>
<gene>
    <name evidence="1" type="ORF">H9777_08475</name>
</gene>
<sequence>MKNKIQAVYPQSVFCSSTASKLYIADFSERTNKERKVEFHEIIPKAPDNTSDMDCLVFENFSQLSVICNIFDDHQFKDKKGKDLPHCECVLFPESKRKDIGVAFVEIKDCKPKNISEYKAIVKNQIISAVQIFRDKGIIENQRVYGVISFPRKNKVSFNQTIFDDATEYKRLHQKHKVRFFPTNSVSIVDEKMLIAKL</sequence>
<dbReference type="EMBL" id="JAHLFW010000072">
    <property type="protein sequence ID" value="MBU3838330.1"/>
    <property type="molecule type" value="Genomic_DNA"/>
</dbReference>
<protein>
    <submittedName>
        <fullName evidence="1">Uncharacterized protein</fullName>
    </submittedName>
</protein>
<evidence type="ECO:0000313" key="1">
    <source>
        <dbReference type="EMBL" id="MBU3838330.1"/>
    </source>
</evidence>
<accession>A0A948TCG5</accession>
<name>A0A948TCG5_9BACT</name>
<reference evidence="1" key="2">
    <citation type="submission" date="2021-04" db="EMBL/GenBank/DDBJ databases">
        <authorList>
            <person name="Gilroy R."/>
        </authorList>
    </citation>
    <scope>NUCLEOTIDE SEQUENCE</scope>
    <source>
        <strain evidence="1">G4-2901</strain>
    </source>
</reference>
<organism evidence="1 2">
    <name type="scientific">Candidatus Phocaeicola faecigallinarum</name>
    <dbReference type="NCBI Taxonomy" id="2838732"/>
    <lineage>
        <taxon>Bacteria</taxon>
        <taxon>Pseudomonadati</taxon>
        <taxon>Bacteroidota</taxon>
        <taxon>Bacteroidia</taxon>
        <taxon>Bacteroidales</taxon>
        <taxon>Bacteroidaceae</taxon>
        <taxon>Phocaeicola</taxon>
    </lineage>
</organism>
<proteinExistence type="predicted"/>
<evidence type="ECO:0000313" key="2">
    <source>
        <dbReference type="Proteomes" id="UP000783796"/>
    </source>
</evidence>